<dbReference type="PANTHER" id="PTHR39469:SF1">
    <property type="entry name" value="DUF4203 DOMAIN-CONTAINING PROTEIN"/>
    <property type="match status" value="1"/>
</dbReference>
<feature type="transmembrane region" description="Helical" evidence="6">
    <location>
        <begin position="237"/>
        <end position="256"/>
    </location>
</feature>
<feature type="compositionally biased region" description="Basic and acidic residues" evidence="5">
    <location>
        <begin position="889"/>
        <end position="900"/>
    </location>
</feature>
<feature type="region of interest" description="Disordered" evidence="5">
    <location>
        <begin position="567"/>
        <end position="644"/>
    </location>
</feature>
<evidence type="ECO:0000313" key="8">
    <source>
        <dbReference type="EMBL" id="TCD69942.1"/>
    </source>
</evidence>
<evidence type="ECO:0000256" key="2">
    <source>
        <dbReference type="ARBA" id="ARBA00022692"/>
    </source>
</evidence>
<dbReference type="GO" id="GO:0016020">
    <property type="term" value="C:membrane"/>
    <property type="evidence" value="ECO:0007669"/>
    <property type="project" value="UniProtKB-SubCell"/>
</dbReference>
<dbReference type="STRING" id="92696.A0A4R0RRW4"/>
<keyword evidence="4 6" id="KW-0472">Membrane</keyword>
<dbReference type="PANTHER" id="PTHR39469">
    <property type="entry name" value="CHROMOSOME 1, WHOLE GENOME SHOTGUN SEQUENCE"/>
    <property type="match status" value="1"/>
</dbReference>
<dbReference type="Pfam" id="PF13886">
    <property type="entry name" value="TM7S3_TM198"/>
    <property type="match status" value="1"/>
</dbReference>
<feature type="compositionally biased region" description="Polar residues" evidence="5">
    <location>
        <begin position="709"/>
        <end position="723"/>
    </location>
</feature>
<proteinExistence type="predicted"/>
<protein>
    <recommendedName>
        <fullName evidence="7">TM7S3/TM198-like domain-containing protein</fullName>
    </recommendedName>
</protein>
<sequence>MAECAAISSAQKRLAVCGQLLRWAALPERSRSYARSRHPALIYPLLSLSPPPPPSPRLSLSLSPAPPPAMFPRPRGNGFWSLLPLLALVALAAAQSPTSTSTSMTTVLTTYTTQTTTSAAVVETTSSAGRNVTFTTTLPVVVQSTVTATATVAALAANATDTASPTPAPIVLDTIVDPGFGVLGVILILTGLPSAFLGHKNRWTSFFLTGYYTLSLVCLVLILKFGVLPAVNPPSKTVRGLFVLACTVAGVAGGGISIFFWKAAKYFIGAWGGLAFAWWLQCFRNGGLIDPIGLRWLMYIGCAVVGFVLCTIPKLHYYIILLSTAFVGASSFMLGVDCFTTAGLKEFYLWNLGFEALFPKFTGNGIRFPVSQTMQIELGLMGATALMGVAVQFQILKILQRKLKEIREEQKRQDLLAEAKAAERFSSMEHERLEWEAAHPGLGKHGRTESGSTAVLRDGKDVEAGDEKRASMFTLVGMASPRQRNGSGLSEFFAASPPTEDLDRWAGKQSPGVLPVLDLGADIERDVPQSFIAENVPASAGSRQELEDLKKKEELLTEIQEIRRSIDVLKTDSPGPSASGDSRHPSFTSRRTLSHDFSSLASQNHLRPPRATDPRARVQSMDLSRAAEGSNISRPTSTPLRNEDWDSYVRDRKLLQPPSGVSPPIPVSPIPVVNSLGRPAVSPAVTEALLLRQRRESSLSFGGLGFVTGENSTPPESSRSKAPSTDDDVPLAAAVPGHQKSRSQGVNLPVTILPPRKEIVSPTPKRPEVPRTKTFEELAERHKEKIREMQAPLTKAEQDQANLNAAKSRWEKAKAMEKLAVLKRQAEQAATFNKDKKKRKSADVERSTSPTNPAAADEAGKRHTRSLSADVLATLPGARASSKRMSTMKVDDWQKRRLSELEPEAPAASKRRSAVPFPDSGQPSQNPRNSRRMSGLPRDPPR</sequence>
<dbReference type="Proteomes" id="UP000292702">
    <property type="component" value="Unassembled WGS sequence"/>
</dbReference>
<feature type="transmembrane region" description="Helical" evidence="6">
    <location>
        <begin position="263"/>
        <end position="280"/>
    </location>
</feature>
<feature type="region of interest" description="Disordered" evidence="5">
    <location>
        <begin position="828"/>
        <end position="942"/>
    </location>
</feature>
<keyword evidence="2 6" id="KW-0812">Transmembrane</keyword>
<evidence type="ECO:0000256" key="5">
    <source>
        <dbReference type="SAM" id="MobiDB-lite"/>
    </source>
</evidence>
<feature type="region of interest" description="Disordered" evidence="5">
    <location>
        <begin position="702"/>
        <end position="776"/>
    </location>
</feature>
<feature type="compositionally biased region" description="Basic and acidic residues" evidence="5">
    <location>
        <begin position="755"/>
        <end position="776"/>
    </location>
</feature>
<evidence type="ECO:0000256" key="1">
    <source>
        <dbReference type="ARBA" id="ARBA00004141"/>
    </source>
</evidence>
<evidence type="ECO:0000256" key="6">
    <source>
        <dbReference type="SAM" id="Phobius"/>
    </source>
</evidence>
<feature type="compositionally biased region" description="Polar residues" evidence="5">
    <location>
        <begin position="630"/>
        <end position="640"/>
    </location>
</feature>
<reference evidence="8 9" key="1">
    <citation type="submission" date="2018-11" db="EMBL/GenBank/DDBJ databases">
        <title>Genome assembly of Steccherinum ochraceum LE-BIN_3174, the white-rot fungus of the Steccherinaceae family (The Residual Polyporoid clade, Polyporales, Basidiomycota).</title>
        <authorList>
            <person name="Fedorova T.V."/>
            <person name="Glazunova O.A."/>
            <person name="Landesman E.O."/>
            <person name="Moiseenko K.V."/>
            <person name="Psurtseva N.V."/>
            <person name="Savinova O.S."/>
            <person name="Shakhova N.V."/>
            <person name="Tyazhelova T.V."/>
            <person name="Vasina D.V."/>
        </authorList>
    </citation>
    <scope>NUCLEOTIDE SEQUENCE [LARGE SCALE GENOMIC DNA]</scope>
    <source>
        <strain evidence="8 9">LE-BIN_3174</strain>
    </source>
</reference>
<accession>A0A4R0RRW4</accession>
<feature type="compositionally biased region" description="Polar residues" evidence="5">
    <location>
        <begin position="574"/>
        <end position="605"/>
    </location>
</feature>
<keyword evidence="9" id="KW-1185">Reference proteome</keyword>
<comment type="subcellular location">
    <subcellularLocation>
        <location evidence="1">Membrane</location>
        <topology evidence="1">Multi-pass membrane protein</topology>
    </subcellularLocation>
</comment>
<dbReference type="AlphaFoldDB" id="A0A4R0RRW4"/>
<dbReference type="OrthoDB" id="102260at2759"/>
<feature type="transmembrane region" description="Helical" evidence="6">
    <location>
        <begin position="210"/>
        <end position="231"/>
    </location>
</feature>
<dbReference type="EMBL" id="RWJN01000030">
    <property type="protein sequence ID" value="TCD69942.1"/>
    <property type="molecule type" value="Genomic_DNA"/>
</dbReference>
<name>A0A4R0RRW4_9APHY</name>
<evidence type="ECO:0000259" key="7">
    <source>
        <dbReference type="Pfam" id="PF13886"/>
    </source>
</evidence>
<evidence type="ECO:0000256" key="3">
    <source>
        <dbReference type="ARBA" id="ARBA00022989"/>
    </source>
</evidence>
<feature type="transmembrane region" description="Helical" evidence="6">
    <location>
        <begin position="179"/>
        <end position="198"/>
    </location>
</feature>
<feature type="transmembrane region" description="Helical" evidence="6">
    <location>
        <begin position="317"/>
        <end position="336"/>
    </location>
</feature>
<gene>
    <name evidence="8" type="ORF">EIP91_005531</name>
</gene>
<dbReference type="InterPro" id="IPR025256">
    <property type="entry name" value="TM7S3/TM198-like_dom"/>
</dbReference>
<evidence type="ECO:0000313" key="9">
    <source>
        <dbReference type="Proteomes" id="UP000292702"/>
    </source>
</evidence>
<feature type="transmembrane region" description="Helical" evidence="6">
    <location>
        <begin position="292"/>
        <end position="310"/>
    </location>
</feature>
<comment type="caution">
    <text evidence="8">The sequence shown here is derived from an EMBL/GenBank/DDBJ whole genome shotgun (WGS) entry which is preliminary data.</text>
</comment>
<evidence type="ECO:0000256" key="4">
    <source>
        <dbReference type="ARBA" id="ARBA00023136"/>
    </source>
</evidence>
<organism evidence="8 9">
    <name type="scientific">Steccherinum ochraceum</name>
    <dbReference type="NCBI Taxonomy" id="92696"/>
    <lineage>
        <taxon>Eukaryota</taxon>
        <taxon>Fungi</taxon>
        <taxon>Dikarya</taxon>
        <taxon>Basidiomycota</taxon>
        <taxon>Agaricomycotina</taxon>
        <taxon>Agaricomycetes</taxon>
        <taxon>Polyporales</taxon>
        <taxon>Steccherinaceae</taxon>
        <taxon>Steccherinum</taxon>
    </lineage>
</organism>
<keyword evidence="3 6" id="KW-1133">Transmembrane helix</keyword>
<feature type="domain" description="TM7S3/TM198-like" evidence="7">
    <location>
        <begin position="184"/>
        <end position="393"/>
    </location>
</feature>